<feature type="transmembrane region" description="Helical" evidence="2">
    <location>
        <begin position="100"/>
        <end position="119"/>
    </location>
</feature>
<reference evidence="4 5" key="1">
    <citation type="submission" date="2019-04" db="EMBL/GenBank/DDBJ databases">
        <title>Draft, Whole-Genome Sequence of the Anthracene-degrading Mycobacterium frederiksbergense LB501T, Isolated from a Polycyclic Aromatic Hydrocarbon (PAH)-Contaminated Soil.</title>
        <authorList>
            <person name="Augelletti F."/>
        </authorList>
    </citation>
    <scope>NUCLEOTIDE SEQUENCE [LARGE SCALE GENOMIC DNA]</scope>
    <source>
        <strain evidence="4 5">LB 501T</strain>
    </source>
</reference>
<feature type="transmembrane region" description="Helical" evidence="2">
    <location>
        <begin position="45"/>
        <end position="65"/>
    </location>
</feature>
<feature type="transmembrane region" description="Helical" evidence="2">
    <location>
        <begin position="152"/>
        <end position="168"/>
    </location>
</feature>
<feature type="transmembrane region" description="Helical" evidence="2">
    <location>
        <begin position="206"/>
        <end position="228"/>
    </location>
</feature>
<feature type="transmembrane region" description="Helical" evidence="2">
    <location>
        <begin position="240"/>
        <end position="258"/>
    </location>
</feature>
<proteinExistence type="inferred from homology"/>
<dbReference type="Pfam" id="PF00892">
    <property type="entry name" value="EamA"/>
    <property type="match status" value="1"/>
</dbReference>
<gene>
    <name evidence="4" type="ORF">EXE63_14225</name>
</gene>
<dbReference type="AlphaFoldDB" id="A0A6H0S430"/>
<dbReference type="KEGG" id="mfre:EXE63_14225"/>
<comment type="similarity">
    <text evidence="1">Belongs to the EamA transporter family.</text>
</comment>
<keyword evidence="5" id="KW-1185">Reference proteome</keyword>
<name>A0A6H0S430_9MYCO</name>
<evidence type="ECO:0000256" key="2">
    <source>
        <dbReference type="SAM" id="Phobius"/>
    </source>
</evidence>
<protein>
    <submittedName>
        <fullName evidence="4">EamA family transporter</fullName>
    </submittedName>
</protein>
<dbReference type="SUPFAM" id="SSF103481">
    <property type="entry name" value="Multidrug resistance efflux transporter EmrE"/>
    <property type="match status" value="2"/>
</dbReference>
<evidence type="ECO:0000313" key="4">
    <source>
        <dbReference type="EMBL" id="QIV81910.1"/>
    </source>
</evidence>
<feature type="transmembrane region" description="Helical" evidence="2">
    <location>
        <begin position="270"/>
        <end position="289"/>
    </location>
</feature>
<keyword evidence="2" id="KW-0812">Transmembrane</keyword>
<keyword evidence="2" id="KW-0472">Membrane</keyword>
<evidence type="ECO:0000256" key="1">
    <source>
        <dbReference type="ARBA" id="ARBA00007362"/>
    </source>
</evidence>
<dbReference type="InterPro" id="IPR037185">
    <property type="entry name" value="EmrE-like"/>
</dbReference>
<organism evidence="4 5">
    <name type="scientific">Mycolicibacterium frederiksbergense</name>
    <dbReference type="NCBI Taxonomy" id="117567"/>
    <lineage>
        <taxon>Bacteria</taxon>
        <taxon>Bacillati</taxon>
        <taxon>Actinomycetota</taxon>
        <taxon>Actinomycetes</taxon>
        <taxon>Mycobacteriales</taxon>
        <taxon>Mycobacteriaceae</taxon>
        <taxon>Mycolicibacterium</taxon>
    </lineage>
</organism>
<feature type="domain" description="EamA" evidence="3">
    <location>
        <begin position="175"/>
        <end position="311"/>
    </location>
</feature>
<feature type="transmembrane region" description="Helical" evidence="2">
    <location>
        <begin position="71"/>
        <end position="88"/>
    </location>
</feature>
<sequence length="324" mass="32958">MRACRTHCSSATTPRCSSATPRTGWTRSTPPCDAVTRVPAWSVPAFFIVGAISQYIGAAVGVFLFETTDPAAVAWLRAAAAALVLIAWRRPWRRAWTRRGVAVAGGFGIVTVGMNVAFFESIARIPLGTAVAIEFLGPVAVATLGSRRARDILAVAMVTAGVALLAGVRTGADTLGIVFALVAAALWAGYILLGKRVADAGGGLDSLAVGMAVAAVVLAVPLLSGQLLEDAAVFAEPRTWLFGLGVGVLSTAVPYALDQVVLTRVGRARFALLLALLPATAAVVGALMLQQIPAVAEVAGIALVMAALVISAGGQEAAPGPVGG</sequence>
<dbReference type="GO" id="GO:0016020">
    <property type="term" value="C:membrane"/>
    <property type="evidence" value="ECO:0007669"/>
    <property type="project" value="InterPro"/>
</dbReference>
<evidence type="ECO:0000313" key="5">
    <source>
        <dbReference type="Proteomes" id="UP000501849"/>
    </source>
</evidence>
<accession>A0A6H0S430</accession>
<feature type="transmembrane region" description="Helical" evidence="2">
    <location>
        <begin position="125"/>
        <end position="145"/>
    </location>
</feature>
<dbReference type="EMBL" id="CP038799">
    <property type="protein sequence ID" value="QIV81910.1"/>
    <property type="molecule type" value="Genomic_DNA"/>
</dbReference>
<feature type="transmembrane region" description="Helical" evidence="2">
    <location>
        <begin position="174"/>
        <end position="194"/>
    </location>
</feature>
<dbReference type="InterPro" id="IPR000620">
    <property type="entry name" value="EamA_dom"/>
</dbReference>
<keyword evidence="2" id="KW-1133">Transmembrane helix</keyword>
<dbReference type="Proteomes" id="UP000501849">
    <property type="component" value="Chromosome"/>
</dbReference>
<evidence type="ECO:0000259" key="3">
    <source>
        <dbReference type="Pfam" id="PF00892"/>
    </source>
</evidence>